<keyword evidence="1" id="KW-0808">Transferase</keyword>
<dbReference type="SUPFAM" id="SSF53335">
    <property type="entry name" value="S-adenosyl-L-methionine-dependent methyltransferases"/>
    <property type="match status" value="1"/>
</dbReference>
<dbReference type="InterPro" id="IPR041698">
    <property type="entry name" value="Methyltransf_25"/>
</dbReference>
<comment type="caution">
    <text evidence="3">The sequence shown here is derived from an EMBL/GenBank/DDBJ whole genome shotgun (WGS) entry which is preliminary data.</text>
</comment>
<dbReference type="CDD" id="cd02440">
    <property type="entry name" value="AdoMet_MTases"/>
    <property type="match status" value="1"/>
</dbReference>
<feature type="domain" description="Methyltransferase" evidence="2">
    <location>
        <begin position="58"/>
        <end position="147"/>
    </location>
</feature>
<protein>
    <recommendedName>
        <fullName evidence="2">Methyltransferase domain-containing protein</fullName>
    </recommendedName>
</protein>
<evidence type="ECO:0000256" key="1">
    <source>
        <dbReference type="ARBA" id="ARBA00022679"/>
    </source>
</evidence>
<gene>
    <name evidence="3" type="ORF">STRCR_0932</name>
</gene>
<dbReference type="EMBL" id="AEUV02000002">
    <property type="protein sequence ID" value="EHI73464.1"/>
    <property type="molecule type" value="Genomic_DNA"/>
</dbReference>
<evidence type="ECO:0000313" key="3">
    <source>
        <dbReference type="EMBL" id="EHI73464.1"/>
    </source>
</evidence>
<organism evidence="3 4">
    <name type="scientific">Streptococcus criceti HS-6</name>
    <dbReference type="NCBI Taxonomy" id="873449"/>
    <lineage>
        <taxon>Bacteria</taxon>
        <taxon>Bacillati</taxon>
        <taxon>Bacillota</taxon>
        <taxon>Bacilli</taxon>
        <taxon>Lactobacillales</taxon>
        <taxon>Streptococcaceae</taxon>
        <taxon>Streptococcus</taxon>
    </lineage>
</organism>
<dbReference type="STRING" id="873449.STRCR_0932"/>
<dbReference type="PANTHER" id="PTHR43861">
    <property type="entry name" value="TRANS-ACONITATE 2-METHYLTRANSFERASE-RELATED"/>
    <property type="match status" value="1"/>
</dbReference>
<proteinExistence type="predicted"/>
<dbReference type="OrthoDB" id="9811589at2"/>
<dbReference type="InterPro" id="IPR029063">
    <property type="entry name" value="SAM-dependent_MTases_sf"/>
</dbReference>
<keyword evidence="4" id="KW-1185">Reference proteome</keyword>
<reference evidence="3" key="1">
    <citation type="submission" date="2011-07" db="EMBL/GenBank/DDBJ databases">
        <authorList>
            <person name="Stanhope M.J."/>
            <person name="Durkin A.S."/>
            <person name="Hostetler J."/>
            <person name="Kim M."/>
            <person name="Radune D."/>
            <person name="Singh I."/>
            <person name="Town C.D."/>
        </authorList>
    </citation>
    <scope>NUCLEOTIDE SEQUENCE [LARGE SCALE GENOMIC DNA]</scope>
    <source>
        <strain evidence="3">HS-6</strain>
    </source>
</reference>
<accession>G5JSN4</accession>
<dbReference type="Gene3D" id="2.20.25.110">
    <property type="entry name" value="S-adenosyl-L-methionine-dependent methyltransferases"/>
    <property type="match status" value="1"/>
</dbReference>
<sequence>MDLKQVDIDQRVNASKNDFFDSTYNRVYSDLLNIELADQLSFLRKTYLEKKLKSELSILDLCCGTGRHLLPLNKDGYKVDGVDINKEYVSVASRKLDSISSGKVYVADAQNFSNSHRYNLIYSMESSIGYLPDKQTVQILKNLKQNLLTVDGIFVLHLINRDYLIKNLGERMWFGNERAGYVLERREFDSQKGAIQIEQIRIIDGISREFSVEMRLYSLQEIKVLLEQAGLQISQIYGNYNNGKFDISSPYMILECRLN</sequence>
<dbReference type="Proteomes" id="UP000004322">
    <property type="component" value="Unassembled WGS sequence"/>
</dbReference>
<dbReference type="Pfam" id="PF13649">
    <property type="entry name" value="Methyltransf_25"/>
    <property type="match status" value="1"/>
</dbReference>
<evidence type="ECO:0000259" key="2">
    <source>
        <dbReference type="Pfam" id="PF13649"/>
    </source>
</evidence>
<dbReference type="GO" id="GO:0016740">
    <property type="term" value="F:transferase activity"/>
    <property type="evidence" value="ECO:0007669"/>
    <property type="project" value="UniProtKB-KW"/>
</dbReference>
<dbReference type="RefSeq" id="WP_004225425.1">
    <property type="nucleotide sequence ID" value="NZ_AEUV02000002.1"/>
</dbReference>
<dbReference type="Gene3D" id="3.40.50.150">
    <property type="entry name" value="Vaccinia Virus protein VP39"/>
    <property type="match status" value="1"/>
</dbReference>
<dbReference type="eggNOG" id="COG2227">
    <property type="taxonomic scope" value="Bacteria"/>
</dbReference>
<dbReference type="AlphaFoldDB" id="G5JSN4"/>
<evidence type="ECO:0000313" key="4">
    <source>
        <dbReference type="Proteomes" id="UP000004322"/>
    </source>
</evidence>
<name>G5JSN4_STRCG</name>